<dbReference type="InParanoid" id="D2V4K6"/>
<dbReference type="AlphaFoldDB" id="D2V4K6"/>
<dbReference type="GeneID" id="8849863"/>
<dbReference type="InterPro" id="IPR025197">
    <property type="entry name" value="DUF4116"/>
</dbReference>
<dbReference type="VEuPathDB" id="AmoebaDB:NAEGRDRAFT_63763"/>
<evidence type="ECO:0000259" key="1">
    <source>
        <dbReference type="Pfam" id="PF13475"/>
    </source>
</evidence>
<organism evidence="3">
    <name type="scientific">Naegleria gruberi</name>
    <name type="common">Amoeba</name>
    <dbReference type="NCBI Taxonomy" id="5762"/>
    <lineage>
        <taxon>Eukaryota</taxon>
        <taxon>Discoba</taxon>
        <taxon>Heterolobosea</taxon>
        <taxon>Tetramitia</taxon>
        <taxon>Eutetramitia</taxon>
        <taxon>Vahlkampfiidae</taxon>
        <taxon>Naegleria</taxon>
    </lineage>
</organism>
<evidence type="ECO:0000313" key="2">
    <source>
        <dbReference type="EMBL" id="EFC48403.1"/>
    </source>
</evidence>
<proteinExistence type="predicted"/>
<dbReference type="OrthoDB" id="10340807at2759"/>
<dbReference type="KEGG" id="ngr:NAEGRDRAFT_63763"/>
<dbReference type="Pfam" id="PF13475">
    <property type="entry name" value="DUF4116"/>
    <property type="match status" value="1"/>
</dbReference>
<protein>
    <submittedName>
        <fullName evidence="2">Predicted protein</fullName>
    </submittedName>
</protein>
<accession>D2V4K6</accession>
<keyword evidence="3" id="KW-1185">Reference proteome</keyword>
<feature type="domain" description="DUF4116" evidence="1">
    <location>
        <begin position="319"/>
        <end position="365"/>
    </location>
</feature>
<dbReference type="Proteomes" id="UP000006671">
    <property type="component" value="Unassembled WGS sequence"/>
</dbReference>
<dbReference type="RefSeq" id="XP_002681147.1">
    <property type="nucleotide sequence ID" value="XM_002681101.1"/>
</dbReference>
<reference evidence="2 3" key="1">
    <citation type="journal article" date="2010" name="Cell">
        <title>The genome of Naegleria gruberi illuminates early eukaryotic versatility.</title>
        <authorList>
            <person name="Fritz-Laylin L.K."/>
            <person name="Prochnik S.E."/>
            <person name="Ginger M.L."/>
            <person name="Dacks J.B."/>
            <person name="Carpenter M.L."/>
            <person name="Field M.C."/>
            <person name="Kuo A."/>
            <person name="Paredez A."/>
            <person name="Chapman J."/>
            <person name="Pham J."/>
            <person name="Shu S."/>
            <person name="Neupane R."/>
            <person name="Cipriano M."/>
            <person name="Mancuso J."/>
            <person name="Tu H."/>
            <person name="Salamov A."/>
            <person name="Lindquist E."/>
            <person name="Shapiro H."/>
            <person name="Lucas S."/>
            <person name="Grigoriev I.V."/>
            <person name="Cande W.Z."/>
            <person name="Fulton C."/>
            <person name="Rokhsar D.S."/>
            <person name="Dawson S.C."/>
        </authorList>
    </citation>
    <scope>NUCLEOTIDE SEQUENCE [LARGE SCALE GENOMIC DNA]</scope>
    <source>
        <strain evidence="2 3">NEG-M</strain>
    </source>
</reference>
<name>D2V4K6_NAEGR</name>
<dbReference type="EMBL" id="GG738851">
    <property type="protein sequence ID" value="EFC48403.1"/>
    <property type="molecule type" value="Genomic_DNA"/>
</dbReference>
<sequence length="482" mass="57245">MKLNELEADVFPLIYSFIYELPLKSYEKQEGNSSIGWSTLAFPHTCSKILTSLDSYAPFQFEKFIQFYCLGIKNHRYEELEPIINGQDAELKDIIPVVFYLNFPQLSFIEHLQFERDLIPMERKIRKSLSITRNRYEDFLFKIDRIIEMLSSFIKIIKKKLGVDELTQEMGQVFQLTDTKILLPISSLVSVIENVDQVVNKCMKIFHWKAFRNYYFEEEYLQVPKELPLINKKYRDCERIISILKNNESFERADELLDLLSNLECYYCDKLAASISQLFFQGQFVRNRTNIKLLRMMLYYGMYNNSALFMKCPEEIQNDEEIVKRFVFSSPNMYSHIPSKFKQDSSIIEMCIFQSDSSIEFIYEETVGRDSLFYSLVQYPTIFYTYLAKCTETQFVQDVIEIFIEVLKHDKFHPTLQSFFRDGMFLRSILSHGRILSEQRDWDDPAIQEIRSDFEAYLSVIDTFKREYLNDHTSTSDLLKLI</sequence>
<gene>
    <name evidence="2" type="ORF">NAEGRDRAFT_63763</name>
</gene>
<evidence type="ECO:0000313" key="3">
    <source>
        <dbReference type="Proteomes" id="UP000006671"/>
    </source>
</evidence>